<organism evidence="2 3">
    <name type="scientific">Rhodotorula diobovata</name>
    <dbReference type="NCBI Taxonomy" id="5288"/>
    <lineage>
        <taxon>Eukaryota</taxon>
        <taxon>Fungi</taxon>
        <taxon>Dikarya</taxon>
        <taxon>Basidiomycota</taxon>
        <taxon>Pucciniomycotina</taxon>
        <taxon>Microbotryomycetes</taxon>
        <taxon>Sporidiobolales</taxon>
        <taxon>Sporidiobolaceae</taxon>
        <taxon>Rhodotorula</taxon>
    </lineage>
</organism>
<proteinExistence type="predicted"/>
<feature type="region of interest" description="Disordered" evidence="1">
    <location>
        <begin position="268"/>
        <end position="356"/>
    </location>
</feature>
<feature type="compositionally biased region" description="Polar residues" evidence="1">
    <location>
        <begin position="45"/>
        <end position="62"/>
    </location>
</feature>
<protein>
    <recommendedName>
        <fullName evidence="4">Myb-like domain-containing protein</fullName>
    </recommendedName>
</protein>
<feature type="compositionally biased region" description="Low complexity" evidence="1">
    <location>
        <begin position="299"/>
        <end position="341"/>
    </location>
</feature>
<comment type="caution">
    <text evidence="2">The sequence shown here is derived from an EMBL/GenBank/DDBJ whole genome shotgun (WGS) entry which is preliminary data.</text>
</comment>
<evidence type="ECO:0000256" key="1">
    <source>
        <dbReference type="SAM" id="MobiDB-lite"/>
    </source>
</evidence>
<feature type="compositionally biased region" description="Low complexity" evidence="1">
    <location>
        <begin position="156"/>
        <end position="171"/>
    </location>
</feature>
<reference evidence="2 3" key="1">
    <citation type="submission" date="2019-03" db="EMBL/GenBank/DDBJ databases">
        <title>Rhodosporidium diobovatum UCD-FST 08-225 genome sequencing, assembly, and annotation.</title>
        <authorList>
            <person name="Fakankun I.U."/>
            <person name="Fristensky B."/>
            <person name="Levin D.B."/>
        </authorList>
    </citation>
    <scope>NUCLEOTIDE SEQUENCE [LARGE SCALE GENOMIC DNA]</scope>
    <source>
        <strain evidence="2 3">UCD-FST 08-225</strain>
    </source>
</reference>
<feature type="compositionally biased region" description="Low complexity" evidence="1">
    <location>
        <begin position="1"/>
        <end position="19"/>
    </location>
</feature>
<evidence type="ECO:0008006" key="4">
    <source>
        <dbReference type="Google" id="ProtNLM"/>
    </source>
</evidence>
<dbReference type="Gene3D" id="1.10.10.60">
    <property type="entry name" value="Homeodomain-like"/>
    <property type="match status" value="1"/>
</dbReference>
<sequence length="412" mass="41364">MEPTPASLAPAPALQPTSSGGPGDELPASSSLDAEPALPDAATGNAATQQASFETTNGTATTAELHPERALSGGSPSPAHQLLPAATVPSDQTAGAGPLHAALPTSGTGLDSVAAAATSPTASTKPSISLSTDAPRALPTAQDADADANAHDSDPDSPLTPLASSSPESSPSRPPPSKRPRVRSPSPSGSTPTSASAPPPAPAAAAAAAAPLKANYRRWTPSEDALLSALRRQTEAPGWDGPIAAASFDQLAERLGRSATAVSIHYYTLKRKEKEAEEAEGGEGATSLGDNKEKKDKAVSPSGSGASPAFSAAPVTATASPSTSTAPAAARAPSAPRTDPTLPASLQVGKAPRRYTDAEDARVEELHNLGWSAAQIGAEIGRSANSVYNRCVALESMGRNVSSRMKKVGRKG</sequence>
<keyword evidence="3" id="KW-1185">Reference proteome</keyword>
<dbReference type="Proteomes" id="UP000311382">
    <property type="component" value="Unassembled WGS sequence"/>
</dbReference>
<dbReference type="OrthoDB" id="2527659at2759"/>
<accession>A0A5C5FS73</accession>
<name>A0A5C5FS73_9BASI</name>
<dbReference type="AlphaFoldDB" id="A0A5C5FS73"/>
<feature type="compositionally biased region" description="Low complexity" evidence="1">
    <location>
        <begin position="112"/>
        <end position="129"/>
    </location>
</feature>
<evidence type="ECO:0000313" key="2">
    <source>
        <dbReference type="EMBL" id="TNY19670.1"/>
    </source>
</evidence>
<gene>
    <name evidence="2" type="ORF">DMC30DRAFT_441937</name>
</gene>
<evidence type="ECO:0000313" key="3">
    <source>
        <dbReference type="Proteomes" id="UP000311382"/>
    </source>
</evidence>
<dbReference type="EMBL" id="SOZI01000088">
    <property type="protein sequence ID" value="TNY19670.1"/>
    <property type="molecule type" value="Genomic_DNA"/>
</dbReference>
<feature type="region of interest" description="Disordered" evidence="1">
    <location>
        <begin position="1"/>
        <end position="210"/>
    </location>
</feature>
<feature type="compositionally biased region" description="Low complexity" evidence="1">
    <location>
        <begin position="183"/>
        <end position="196"/>
    </location>
</feature>